<dbReference type="EMBL" id="FNUY01000002">
    <property type="protein sequence ID" value="SEF94246.1"/>
    <property type="molecule type" value="Genomic_DNA"/>
</dbReference>
<keyword evidence="1" id="KW-0472">Membrane</keyword>
<reference evidence="3 4" key="1">
    <citation type="submission" date="2016-10" db="EMBL/GenBank/DDBJ databases">
        <authorList>
            <person name="de Groot N.N."/>
        </authorList>
    </citation>
    <scope>NUCLEOTIDE SEQUENCE [LARGE SCALE GENOMIC DNA]</scope>
    <source>
        <strain evidence="3 4">DSM 26656</strain>
    </source>
</reference>
<protein>
    <submittedName>
        <fullName evidence="3">Tripartite tricarboxylate transporter TctB family protein</fullName>
    </submittedName>
</protein>
<evidence type="ECO:0000259" key="2">
    <source>
        <dbReference type="Pfam" id="PF07331"/>
    </source>
</evidence>
<evidence type="ECO:0000313" key="4">
    <source>
        <dbReference type="Proteomes" id="UP000236743"/>
    </source>
</evidence>
<gene>
    <name evidence="3" type="ORF">SAMN04488115_102552</name>
</gene>
<dbReference type="Proteomes" id="UP000236743">
    <property type="component" value="Unassembled WGS sequence"/>
</dbReference>
<feature type="domain" description="DUF1468" evidence="2">
    <location>
        <begin position="22"/>
        <end position="157"/>
    </location>
</feature>
<dbReference type="AlphaFoldDB" id="A0A1H5W4U9"/>
<organism evidence="3 4">
    <name type="scientific">Bosea lathyri</name>
    <dbReference type="NCBI Taxonomy" id="1036778"/>
    <lineage>
        <taxon>Bacteria</taxon>
        <taxon>Pseudomonadati</taxon>
        <taxon>Pseudomonadota</taxon>
        <taxon>Alphaproteobacteria</taxon>
        <taxon>Hyphomicrobiales</taxon>
        <taxon>Boseaceae</taxon>
        <taxon>Bosea</taxon>
    </lineage>
</organism>
<dbReference type="OrthoDB" id="6183775at2"/>
<feature type="transmembrane region" description="Helical" evidence="1">
    <location>
        <begin position="59"/>
        <end position="77"/>
    </location>
</feature>
<evidence type="ECO:0000313" key="3">
    <source>
        <dbReference type="EMBL" id="SEF94246.1"/>
    </source>
</evidence>
<feature type="transmembrane region" description="Helical" evidence="1">
    <location>
        <begin position="130"/>
        <end position="148"/>
    </location>
</feature>
<proteinExistence type="predicted"/>
<sequence length="167" mass="18463">MTLPIETESAPRGLSRRPVERIVAFVLIALAFVVLYDSYGRGAGWDNGPENGFFPARVGWIFLAASLFILVQSFRSPQDGVFVTYEQLGQVTRVLGPLLLFVALIQPLGLYVAASVFIIVFMGVVATSRWWSIVLTAILVPLVCFWVFELQFRVPLPKGPLEAALGY</sequence>
<accession>A0A1H5W4U9</accession>
<keyword evidence="1" id="KW-0812">Transmembrane</keyword>
<feature type="transmembrane region" description="Helical" evidence="1">
    <location>
        <begin position="22"/>
        <end position="39"/>
    </location>
</feature>
<keyword evidence="4" id="KW-1185">Reference proteome</keyword>
<feature type="transmembrane region" description="Helical" evidence="1">
    <location>
        <begin position="98"/>
        <end position="124"/>
    </location>
</feature>
<name>A0A1H5W4U9_9HYPH</name>
<dbReference type="InterPro" id="IPR009936">
    <property type="entry name" value="DUF1468"/>
</dbReference>
<keyword evidence="1" id="KW-1133">Transmembrane helix</keyword>
<dbReference type="Pfam" id="PF07331">
    <property type="entry name" value="TctB"/>
    <property type="match status" value="1"/>
</dbReference>
<dbReference type="RefSeq" id="WP_103871746.1">
    <property type="nucleotide sequence ID" value="NZ_FNUY01000002.1"/>
</dbReference>
<evidence type="ECO:0000256" key="1">
    <source>
        <dbReference type="SAM" id="Phobius"/>
    </source>
</evidence>